<evidence type="ECO:0000313" key="3">
    <source>
        <dbReference type="Proteomes" id="UP000244792"/>
    </source>
</evidence>
<dbReference type="AlphaFoldDB" id="A0A2R4W2Z6"/>
<dbReference type="Proteomes" id="UP000244792">
    <property type="component" value="Chromosome"/>
</dbReference>
<dbReference type="KEGG" id="taci:TDSAC_1752"/>
<keyword evidence="3" id="KW-1185">Reference proteome</keyword>
<dbReference type="PANTHER" id="PTHR47505">
    <property type="entry name" value="DNA UTILIZATION PROTEIN YHGH"/>
    <property type="match status" value="1"/>
</dbReference>
<protein>
    <submittedName>
        <fullName evidence="2">Competence protein ComFC</fullName>
    </submittedName>
</protein>
<dbReference type="Gene3D" id="3.40.50.2020">
    <property type="match status" value="1"/>
</dbReference>
<dbReference type="PANTHER" id="PTHR47505:SF1">
    <property type="entry name" value="DNA UTILIZATION PROTEIN YHGH"/>
    <property type="match status" value="1"/>
</dbReference>
<gene>
    <name evidence="2" type="ORF">TDSAC_1752</name>
</gene>
<dbReference type="CDD" id="cd06223">
    <property type="entry name" value="PRTases_typeI"/>
    <property type="match status" value="1"/>
</dbReference>
<evidence type="ECO:0000313" key="2">
    <source>
        <dbReference type="EMBL" id="AWB11088.1"/>
    </source>
</evidence>
<name>A0A2R4W2Z6_THEAF</name>
<dbReference type="RefSeq" id="WP_108310145.1">
    <property type="nucleotide sequence ID" value="NZ_CP020921.1"/>
</dbReference>
<organism evidence="2 3">
    <name type="scientific">Thermodesulfobium acidiphilum</name>
    <dbReference type="NCBI Taxonomy" id="1794699"/>
    <lineage>
        <taxon>Bacteria</taxon>
        <taxon>Pseudomonadati</taxon>
        <taxon>Thermodesulfobiota</taxon>
        <taxon>Thermodesulfobiia</taxon>
        <taxon>Thermodesulfobiales</taxon>
        <taxon>Thermodesulfobiaceae</taxon>
        <taxon>Thermodesulfobium</taxon>
    </lineage>
</organism>
<dbReference type="EMBL" id="CP020921">
    <property type="protein sequence ID" value="AWB11088.1"/>
    <property type="molecule type" value="Genomic_DNA"/>
</dbReference>
<dbReference type="InterPro" id="IPR000836">
    <property type="entry name" value="PRTase_dom"/>
</dbReference>
<evidence type="ECO:0000256" key="1">
    <source>
        <dbReference type="ARBA" id="ARBA00008007"/>
    </source>
</evidence>
<reference evidence="2 3" key="1">
    <citation type="submission" date="2017-04" db="EMBL/GenBank/DDBJ databases">
        <title>Genomic insights into metabolism of Thermodesulfobium acidiphilum.</title>
        <authorList>
            <person name="Toshchakov S.V."/>
            <person name="Frolov E.N."/>
            <person name="Kublanov I.V."/>
            <person name="Samarov N.I."/>
            <person name="Novikov A."/>
            <person name="Lebedinsky A.V."/>
            <person name="Bonch-Osmolovskaya E.A."/>
            <person name="Chernyh N.A."/>
        </authorList>
    </citation>
    <scope>NUCLEOTIDE SEQUENCE [LARGE SCALE GENOMIC DNA]</scope>
    <source>
        <strain evidence="2 3">3127-1</strain>
    </source>
</reference>
<dbReference type="OrthoDB" id="9779910at2"/>
<proteinExistence type="inferred from homology"/>
<sequence length="197" mass="23147">MCDDLSLKYVCSNCSSTFEKAFEFFYPPFKKSFSIGIYKDKFKDLVIKAKSDSIAMEEISKLVLRFLKDKKFDGFYLSCIPDDKFGRSHLDRIVSNISKEKRLPIYKFQKIRETKKQHLLYFRERSLNVEDCFKAELSPERVLLIDDVITSGATLRSAYKELTRSGSKIVYSLVFAVSPLFWENYKKSQRTNNFPVW</sequence>
<comment type="similarity">
    <text evidence="1">Belongs to the ComF/GntX family.</text>
</comment>
<dbReference type="InterPro" id="IPR029057">
    <property type="entry name" value="PRTase-like"/>
</dbReference>
<dbReference type="SUPFAM" id="SSF53271">
    <property type="entry name" value="PRTase-like"/>
    <property type="match status" value="1"/>
</dbReference>
<accession>A0A2R4W2Z6</accession>
<dbReference type="InterPro" id="IPR051910">
    <property type="entry name" value="ComF/GntX_DNA_util-trans"/>
</dbReference>